<evidence type="ECO:0000259" key="2">
    <source>
        <dbReference type="Pfam" id="PF00535"/>
    </source>
</evidence>
<accession>A0A918XSW5</accession>
<evidence type="ECO:0000313" key="4">
    <source>
        <dbReference type="Proteomes" id="UP000630353"/>
    </source>
</evidence>
<dbReference type="InterPro" id="IPR001173">
    <property type="entry name" value="Glyco_trans_2-like"/>
</dbReference>
<dbReference type="AlphaFoldDB" id="A0A918XSW5"/>
<reference evidence="3" key="1">
    <citation type="journal article" date="2014" name="Int. J. Syst. Evol. Microbiol.">
        <title>Complete genome sequence of Corynebacterium casei LMG S-19264T (=DSM 44701T), isolated from a smear-ripened cheese.</title>
        <authorList>
            <consortium name="US DOE Joint Genome Institute (JGI-PGF)"/>
            <person name="Walter F."/>
            <person name="Albersmeier A."/>
            <person name="Kalinowski J."/>
            <person name="Ruckert C."/>
        </authorList>
    </citation>
    <scope>NUCLEOTIDE SEQUENCE</scope>
    <source>
        <strain evidence="3">KCTC 42651</strain>
    </source>
</reference>
<dbReference type="PANTHER" id="PTHR43685:SF2">
    <property type="entry name" value="GLYCOSYLTRANSFERASE 2-LIKE DOMAIN-CONTAINING PROTEIN"/>
    <property type="match status" value="1"/>
</dbReference>
<dbReference type="GO" id="GO:0044010">
    <property type="term" value="P:single-species biofilm formation"/>
    <property type="evidence" value="ECO:0007669"/>
    <property type="project" value="TreeGrafter"/>
</dbReference>
<organism evidence="3 4">
    <name type="scientific">Thalassobaculum fulvum</name>
    <dbReference type="NCBI Taxonomy" id="1633335"/>
    <lineage>
        <taxon>Bacteria</taxon>
        <taxon>Pseudomonadati</taxon>
        <taxon>Pseudomonadota</taxon>
        <taxon>Alphaproteobacteria</taxon>
        <taxon>Rhodospirillales</taxon>
        <taxon>Thalassobaculaceae</taxon>
        <taxon>Thalassobaculum</taxon>
    </lineage>
</organism>
<dbReference type="InterPro" id="IPR027417">
    <property type="entry name" value="P-loop_NTPase"/>
</dbReference>
<reference evidence="3" key="2">
    <citation type="submission" date="2020-09" db="EMBL/GenBank/DDBJ databases">
        <authorList>
            <person name="Sun Q."/>
            <person name="Kim S."/>
        </authorList>
    </citation>
    <scope>NUCLEOTIDE SEQUENCE</scope>
    <source>
        <strain evidence="3">KCTC 42651</strain>
    </source>
</reference>
<comment type="caution">
    <text evidence="3">The sequence shown here is derived from an EMBL/GenBank/DDBJ whole genome shotgun (WGS) entry which is preliminary data.</text>
</comment>
<dbReference type="PANTHER" id="PTHR43685">
    <property type="entry name" value="GLYCOSYLTRANSFERASE"/>
    <property type="match status" value="1"/>
</dbReference>
<dbReference type="EMBL" id="BMZS01000007">
    <property type="protein sequence ID" value="GHD53637.1"/>
    <property type="molecule type" value="Genomic_DNA"/>
</dbReference>
<dbReference type="SUPFAM" id="SSF52540">
    <property type="entry name" value="P-loop containing nucleoside triphosphate hydrolases"/>
    <property type="match status" value="1"/>
</dbReference>
<evidence type="ECO:0000313" key="3">
    <source>
        <dbReference type="EMBL" id="GHD53637.1"/>
    </source>
</evidence>
<evidence type="ECO:0000256" key="1">
    <source>
        <dbReference type="SAM" id="MobiDB-lite"/>
    </source>
</evidence>
<name>A0A918XSW5_9PROT</name>
<feature type="region of interest" description="Disordered" evidence="1">
    <location>
        <begin position="1"/>
        <end position="28"/>
    </location>
</feature>
<dbReference type="Gene3D" id="3.40.50.300">
    <property type="entry name" value="P-loop containing nucleotide triphosphate hydrolases"/>
    <property type="match status" value="1"/>
</dbReference>
<dbReference type="InterPro" id="IPR029044">
    <property type="entry name" value="Nucleotide-diphossugar_trans"/>
</dbReference>
<dbReference type="Gene3D" id="3.90.550.10">
    <property type="entry name" value="Spore Coat Polysaccharide Biosynthesis Protein SpsA, Chain A"/>
    <property type="match status" value="2"/>
</dbReference>
<feature type="domain" description="Glycosyltransferase 2-like" evidence="2">
    <location>
        <begin position="913"/>
        <end position="1035"/>
    </location>
</feature>
<dbReference type="Proteomes" id="UP000630353">
    <property type="component" value="Unassembled WGS sequence"/>
</dbReference>
<keyword evidence="4" id="KW-1185">Reference proteome</keyword>
<dbReference type="RefSeq" id="WP_229837205.1">
    <property type="nucleotide sequence ID" value="NZ_BMZS01000007.1"/>
</dbReference>
<sequence length="1197" mass="135107">MATKNPPDTGETAPTSAPTSAPCGAQPGASIGHPTAVLVLGMHRSGTSALTRVLNVLGVELGDDLLPPAAGNNETGFWEHQGIVDLHGDLLDGLGSSWDDPRALPAGWADSEAAGRFREAAATRLRGDFEGQPLWGIKDPRMCRFVPLWRTLSDDLGATPAWVVMLRHPMEIVRSLHQRDGMSSGRAYLLWLRHALEAERATRGQPRAFVDYTGLMSDWRATMRRLADQLGLPLKLDDATAQEAIDGFLKPQLRHFAFHEEVLGEDERLARWVGAVHGALARLAAGPDPEAEAALDAVAAELDLAGWYYDDVVADSIPREKRLAEEIDDLHHRLHERQIWAAEQETRVAERENRIAERDARIAQRDAALENVHASLHEISSSQAQTIQELRRTLVEKESEISMAQGEVARLHHNFRYISSTWSWQLTRPMRLLARVGQGILGTMRLRTFEMTPLTFINIRHISQGHYYATNPHPHIVLGTQRGRLPTGWIEIKYQIEAKRIASPFLFVDQGEGTDESGRIRLPPTRNGRGRAIVRLPDRVTALRLDPVTFMGEFRVGPIEIRELNGIVLAVQLMWERIAPALKDRDVRRRTWDGLTAALKRGGLREVKEGLRHQATEPLRTYRNWWDTYAALADGDLEAIGRHIEAMGSKPLLSVIMPTYNTDPEVLDKAIRSVRDQLYPNWELCIADDASTREDTRATIRRHAAEDDRIKVVFREKNGHISAASNSALDLATGEFVVLLDHDDELTRHALYMIANELNFHPNADVIYSDEDKIDEAGETDQPYCKPDWSPDMFLAQNYLNHVTAHRRSLVEEVGRFRLGFEGSQDYDLALRIIERIRPENIRHIPFILYHWRAVSGSVADTEEAKDYALDAARRAIREHLERSKIDAEVVAGADTYSHRVVYALPKQKPLVSLIVPTRNRADILKLCVDGIRENNDYENWEMILVDNGSDEAESLAYFETLAEDQRITVLRDDGPFNYSRLNNRAARKANGEILGLLNNDIEPINRDWLTEMVRQVLQPGVGAVGAKLYYPNDTLQHGGVIVGLGGVAGHFDKRLPREKRGYFGRAAIVNNFSAVTAACLLTPKKVWDEVEGLDEHHLAVAFNDVDLCLKIRKAGYRIVWTPYAELYHHESVSRGVDTAPEKMERFAAEVRTMQERWNTRLEADPFYNPNLTLDYERPHLADPPRATRPWEAYYEG</sequence>
<dbReference type="CDD" id="cd04184">
    <property type="entry name" value="GT2_RfbC_Mx_like"/>
    <property type="match status" value="1"/>
</dbReference>
<protein>
    <recommendedName>
        <fullName evidence="2">Glycosyltransferase 2-like domain-containing protein</fullName>
    </recommendedName>
</protein>
<dbReference type="CDD" id="cd04186">
    <property type="entry name" value="GT_2_like_c"/>
    <property type="match status" value="1"/>
</dbReference>
<dbReference type="Pfam" id="PF00535">
    <property type="entry name" value="Glycos_transf_2"/>
    <property type="match status" value="2"/>
</dbReference>
<feature type="domain" description="Glycosyltransferase 2-like" evidence="2">
    <location>
        <begin position="654"/>
        <end position="785"/>
    </location>
</feature>
<gene>
    <name evidence="3" type="ORF">GCM10017083_30220</name>
</gene>
<dbReference type="InterPro" id="IPR050834">
    <property type="entry name" value="Glycosyltransf_2"/>
</dbReference>
<dbReference type="SUPFAM" id="SSF53448">
    <property type="entry name" value="Nucleotide-diphospho-sugar transferases"/>
    <property type="match status" value="2"/>
</dbReference>
<proteinExistence type="predicted"/>